<dbReference type="InterPro" id="IPR006680">
    <property type="entry name" value="Amidohydro-rel"/>
</dbReference>
<keyword evidence="4" id="KW-1185">Reference proteome</keyword>
<evidence type="ECO:0000313" key="4">
    <source>
        <dbReference type="Proteomes" id="UP000525652"/>
    </source>
</evidence>
<accession>A0A7X1E3V9</accession>
<dbReference type="Gene3D" id="3.20.20.140">
    <property type="entry name" value="Metal-dependent hydrolases"/>
    <property type="match status" value="1"/>
</dbReference>
<proteinExistence type="predicted"/>
<evidence type="ECO:0000259" key="2">
    <source>
        <dbReference type="Pfam" id="PF04909"/>
    </source>
</evidence>
<dbReference type="GO" id="GO:0016831">
    <property type="term" value="F:carboxy-lyase activity"/>
    <property type="evidence" value="ECO:0007669"/>
    <property type="project" value="InterPro"/>
</dbReference>
<dbReference type="SUPFAM" id="SSF51556">
    <property type="entry name" value="Metallo-dependent hydrolases"/>
    <property type="match status" value="1"/>
</dbReference>
<feature type="domain" description="Amidohydrolase-related" evidence="2">
    <location>
        <begin position="11"/>
        <end position="301"/>
    </location>
</feature>
<dbReference type="AlphaFoldDB" id="A0A7X1E3V9"/>
<dbReference type="GO" id="GO:0005737">
    <property type="term" value="C:cytoplasm"/>
    <property type="evidence" value="ECO:0007669"/>
    <property type="project" value="TreeGrafter"/>
</dbReference>
<reference evidence="3 4" key="1">
    <citation type="submission" date="2020-07" db="EMBL/GenBank/DDBJ databases">
        <authorList>
            <person name="Feng X."/>
        </authorList>
    </citation>
    <scope>NUCLEOTIDE SEQUENCE [LARGE SCALE GENOMIC DNA]</scope>
    <source>
        <strain evidence="3 4">JCM14086</strain>
    </source>
</reference>
<dbReference type="Pfam" id="PF04909">
    <property type="entry name" value="Amidohydro_2"/>
    <property type="match status" value="1"/>
</dbReference>
<dbReference type="GO" id="GO:0016787">
    <property type="term" value="F:hydrolase activity"/>
    <property type="evidence" value="ECO:0007669"/>
    <property type="project" value="UniProtKB-KW"/>
</dbReference>
<name>A0A7X1E3V9_9BACT</name>
<keyword evidence="1" id="KW-0456">Lyase</keyword>
<evidence type="ECO:0000313" key="3">
    <source>
        <dbReference type="EMBL" id="MBC2601940.1"/>
    </source>
</evidence>
<organism evidence="3 4">
    <name type="scientific">Puniceicoccus vermicola</name>
    <dbReference type="NCBI Taxonomy" id="388746"/>
    <lineage>
        <taxon>Bacteria</taxon>
        <taxon>Pseudomonadati</taxon>
        <taxon>Verrucomicrobiota</taxon>
        <taxon>Opitutia</taxon>
        <taxon>Puniceicoccales</taxon>
        <taxon>Puniceicoccaceae</taxon>
        <taxon>Puniceicoccus</taxon>
    </lineage>
</organism>
<gene>
    <name evidence="3" type="ORF">H5P30_09120</name>
</gene>
<dbReference type="PANTHER" id="PTHR21240">
    <property type="entry name" value="2-AMINO-3-CARBOXYLMUCONATE-6-SEMIALDEHYDE DECARBOXYLASE"/>
    <property type="match status" value="1"/>
</dbReference>
<comment type="caution">
    <text evidence="3">The sequence shown here is derived from an EMBL/GenBank/DDBJ whole genome shotgun (WGS) entry which is preliminary data.</text>
</comment>
<evidence type="ECO:0000256" key="1">
    <source>
        <dbReference type="ARBA" id="ARBA00023239"/>
    </source>
</evidence>
<dbReference type="GO" id="GO:0019748">
    <property type="term" value="P:secondary metabolic process"/>
    <property type="evidence" value="ECO:0007669"/>
    <property type="project" value="TreeGrafter"/>
</dbReference>
<dbReference type="InterPro" id="IPR032465">
    <property type="entry name" value="ACMSD"/>
</dbReference>
<keyword evidence="3" id="KW-0378">Hydrolase</keyword>
<dbReference type="EMBL" id="JACHVA010000080">
    <property type="protein sequence ID" value="MBC2601940.1"/>
    <property type="molecule type" value="Genomic_DNA"/>
</dbReference>
<dbReference type="Proteomes" id="UP000525652">
    <property type="component" value="Unassembled WGS sequence"/>
</dbReference>
<sequence length="301" mass="34172">MSALTPAPLIIDAHTHAFPKTAVADPAGWAAKQCEPHWQKLVVPEKGRPSLQGWVDQDAFLETMERDGINQAVLLGWYWENPESCQIHNEEMAQWLRDFPNRFRAMASVHPEGPSPSELVEWAVKNQFSGFGELLPSIQNSRLSEPFWSELAKLSSEAGLLFNFHVTEPVGRPHPGRTPTPLEDFEQFIAQNPDLKIILSHWGGGLFLHELNPYVRKLFRNVYYDCSASPLLYDSKIFATACEVVGPHKILFGSDFPLRLYPRKDQTPGWLRFLQEIRDQNLGSEQENQIFAGNAADLFHL</sequence>
<dbReference type="InterPro" id="IPR032466">
    <property type="entry name" value="Metal_Hydrolase"/>
</dbReference>
<protein>
    <submittedName>
        <fullName evidence="3">Amidohydrolase family protein</fullName>
    </submittedName>
</protein>
<dbReference type="PANTHER" id="PTHR21240:SF28">
    <property type="entry name" value="ISO-OROTATE DECARBOXYLASE (EUROFUNG)"/>
    <property type="match status" value="1"/>
</dbReference>